<comment type="caution">
    <text evidence="1">The sequence shown here is derived from an EMBL/GenBank/DDBJ whole genome shotgun (WGS) entry which is preliminary data.</text>
</comment>
<sequence>MVNIIAILINRSRVLKSKCNPKNVFSDSLWSKTRSIIKVSGLGFRAGGFQVRNPTPLKIYSYVGLAHAKPDLGQKSSCRCGAKVWRWAQFRYRPRYVAKVKD</sequence>
<name>A0A4Y2UMY1_ARAVE</name>
<reference evidence="1 2" key="1">
    <citation type="journal article" date="2019" name="Sci. Rep.">
        <title>Orb-weaving spider Araneus ventricosus genome elucidates the spidroin gene catalogue.</title>
        <authorList>
            <person name="Kono N."/>
            <person name="Nakamura H."/>
            <person name="Ohtoshi R."/>
            <person name="Moran D.A.P."/>
            <person name="Shinohara A."/>
            <person name="Yoshida Y."/>
            <person name="Fujiwara M."/>
            <person name="Mori M."/>
            <person name="Tomita M."/>
            <person name="Arakawa K."/>
        </authorList>
    </citation>
    <scope>NUCLEOTIDE SEQUENCE [LARGE SCALE GENOMIC DNA]</scope>
</reference>
<organism evidence="1 2">
    <name type="scientific">Araneus ventricosus</name>
    <name type="common">Orbweaver spider</name>
    <name type="synonym">Epeira ventricosa</name>
    <dbReference type="NCBI Taxonomy" id="182803"/>
    <lineage>
        <taxon>Eukaryota</taxon>
        <taxon>Metazoa</taxon>
        <taxon>Ecdysozoa</taxon>
        <taxon>Arthropoda</taxon>
        <taxon>Chelicerata</taxon>
        <taxon>Arachnida</taxon>
        <taxon>Araneae</taxon>
        <taxon>Araneomorphae</taxon>
        <taxon>Entelegynae</taxon>
        <taxon>Araneoidea</taxon>
        <taxon>Araneidae</taxon>
        <taxon>Araneus</taxon>
    </lineage>
</organism>
<dbReference type="Proteomes" id="UP000499080">
    <property type="component" value="Unassembled WGS sequence"/>
</dbReference>
<keyword evidence="2" id="KW-1185">Reference proteome</keyword>
<protein>
    <submittedName>
        <fullName evidence="1">Uncharacterized protein</fullName>
    </submittedName>
</protein>
<proteinExistence type="predicted"/>
<dbReference type="EMBL" id="BGPR01037353">
    <property type="protein sequence ID" value="GBO12920.1"/>
    <property type="molecule type" value="Genomic_DNA"/>
</dbReference>
<accession>A0A4Y2UMY1</accession>
<evidence type="ECO:0000313" key="2">
    <source>
        <dbReference type="Proteomes" id="UP000499080"/>
    </source>
</evidence>
<gene>
    <name evidence="1" type="ORF">AVEN_236928_1</name>
</gene>
<evidence type="ECO:0000313" key="1">
    <source>
        <dbReference type="EMBL" id="GBO12920.1"/>
    </source>
</evidence>
<dbReference type="AlphaFoldDB" id="A0A4Y2UMY1"/>